<dbReference type="Gene3D" id="3.30.2310.20">
    <property type="entry name" value="RelE-like"/>
    <property type="match status" value="1"/>
</dbReference>
<proteinExistence type="inferred from homology"/>
<dbReference type="InterPro" id="IPR035093">
    <property type="entry name" value="RelE/ParE_toxin_dom_sf"/>
</dbReference>
<dbReference type="Pfam" id="PF05016">
    <property type="entry name" value="ParE_toxin"/>
    <property type="match status" value="1"/>
</dbReference>
<organism evidence="3 4">
    <name type="scientific">Tardiphaga alba</name>
    <dbReference type="NCBI Taxonomy" id="340268"/>
    <lineage>
        <taxon>Bacteria</taxon>
        <taxon>Pseudomonadati</taxon>
        <taxon>Pseudomonadota</taxon>
        <taxon>Alphaproteobacteria</taxon>
        <taxon>Hyphomicrobiales</taxon>
        <taxon>Nitrobacteraceae</taxon>
        <taxon>Tardiphaga</taxon>
    </lineage>
</organism>
<reference evidence="3 4" key="1">
    <citation type="submission" date="2019-02" db="EMBL/GenBank/DDBJ databases">
        <title>Emended description of the genus Rhodopseudomonas and description of Rhodopseudomonas albus sp. nov., a non-phototrophic, heavy-metal-tolerant bacterium isolated from garden soil.</title>
        <authorList>
            <person name="Bao Z."/>
            <person name="Cao W.W."/>
            <person name="Sato Y."/>
            <person name="Nishizawa T."/>
            <person name="Zhao J."/>
            <person name="Guo Y."/>
            <person name="Ohta H."/>
        </authorList>
    </citation>
    <scope>NUCLEOTIDE SEQUENCE [LARGE SCALE GENOMIC DNA]</scope>
    <source>
        <strain evidence="3 4">SK50-23</strain>
    </source>
</reference>
<evidence type="ECO:0000313" key="4">
    <source>
        <dbReference type="Proteomes" id="UP000682843"/>
    </source>
</evidence>
<evidence type="ECO:0000313" key="3">
    <source>
        <dbReference type="EMBL" id="QUS38289.1"/>
    </source>
</evidence>
<dbReference type="PANTHER" id="PTHR33755">
    <property type="entry name" value="TOXIN PARE1-RELATED"/>
    <property type="match status" value="1"/>
</dbReference>
<sequence>MKVRWSEIATSEVEAIFAYILEHSPSSAETVARRIIDRAESLSEFPFLGNDIKRRGTRKLPVVNYPYVVLYKIDIAADEVWILNIRHTARKKPAADDPRAG</sequence>
<dbReference type="EMBL" id="CP036498">
    <property type="protein sequence ID" value="QUS38289.1"/>
    <property type="molecule type" value="Genomic_DNA"/>
</dbReference>
<dbReference type="RefSeq" id="WP_211911824.1">
    <property type="nucleotide sequence ID" value="NZ_CP036498.1"/>
</dbReference>
<evidence type="ECO:0000256" key="2">
    <source>
        <dbReference type="ARBA" id="ARBA00022649"/>
    </source>
</evidence>
<protein>
    <submittedName>
        <fullName evidence="3">Type II toxin-antitoxin system RelE/ParE family toxin</fullName>
    </submittedName>
</protein>
<keyword evidence="2" id="KW-1277">Toxin-antitoxin system</keyword>
<name>A0ABX8A3S1_9BRAD</name>
<comment type="similarity">
    <text evidence="1">Belongs to the RelE toxin family.</text>
</comment>
<gene>
    <name evidence="3" type="ORF">RPMA_05105</name>
</gene>
<dbReference type="PANTHER" id="PTHR33755:SF5">
    <property type="entry name" value="TYPE II TOXIN-ANTITOXIN SYSTEM RELE_PARE FAMILY TOXIN"/>
    <property type="match status" value="1"/>
</dbReference>
<keyword evidence="4" id="KW-1185">Reference proteome</keyword>
<dbReference type="InterPro" id="IPR051803">
    <property type="entry name" value="TA_system_RelE-like_toxin"/>
</dbReference>
<dbReference type="Proteomes" id="UP000682843">
    <property type="component" value="Chromosome"/>
</dbReference>
<dbReference type="InterPro" id="IPR007712">
    <property type="entry name" value="RelE/ParE_toxin"/>
</dbReference>
<accession>A0ABX8A3S1</accession>
<evidence type="ECO:0000256" key="1">
    <source>
        <dbReference type="ARBA" id="ARBA00006226"/>
    </source>
</evidence>